<dbReference type="Gene3D" id="3.40.50.2300">
    <property type="match status" value="1"/>
</dbReference>
<comment type="caution">
    <text evidence="3">The sequence shown here is derived from an EMBL/GenBank/DDBJ whole genome shotgun (WGS) entry which is preliminary data.</text>
</comment>
<feature type="domain" description="Response regulatory" evidence="2">
    <location>
        <begin position="1"/>
        <end position="137"/>
    </location>
</feature>
<keyword evidence="1" id="KW-0597">Phosphoprotein</keyword>
<dbReference type="GO" id="GO:0003677">
    <property type="term" value="F:DNA binding"/>
    <property type="evidence" value="ECO:0007669"/>
    <property type="project" value="UniProtKB-KW"/>
</dbReference>
<name>A0A852ZRF2_9ACTN</name>
<dbReference type="PROSITE" id="PS50110">
    <property type="entry name" value="RESPONSE_REGULATORY"/>
    <property type="match status" value="1"/>
</dbReference>
<keyword evidence="4" id="KW-1185">Reference proteome</keyword>
<reference evidence="3 4" key="1">
    <citation type="submission" date="2020-07" db="EMBL/GenBank/DDBJ databases">
        <title>Sequencing the genomes of 1000 actinobacteria strains.</title>
        <authorList>
            <person name="Klenk H.-P."/>
        </authorList>
    </citation>
    <scope>NUCLEOTIDE SEQUENCE [LARGE SCALE GENOMIC DNA]</scope>
    <source>
        <strain evidence="3 4">DSM 18448</strain>
    </source>
</reference>
<dbReference type="InterPro" id="IPR001789">
    <property type="entry name" value="Sig_transdc_resp-reg_receiver"/>
</dbReference>
<dbReference type="SUPFAM" id="SSF52172">
    <property type="entry name" value="CheY-like"/>
    <property type="match status" value="1"/>
</dbReference>
<organism evidence="3 4">
    <name type="scientific">Actinopolymorpha rutila</name>
    <dbReference type="NCBI Taxonomy" id="446787"/>
    <lineage>
        <taxon>Bacteria</taxon>
        <taxon>Bacillati</taxon>
        <taxon>Actinomycetota</taxon>
        <taxon>Actinomycetes</taxon>
        <taxon>Propionibacteriales</taxon>
        <taxon>Actinopolymorphaceae</taxon>
        <taxon>Actinopolymorpha</taxon>
    </lineage>
</organism>
<gene>
    <name evidence="3" type="ORF">F4554_004238</name>
</gene>
<evidence type="ECO:0000256" key="1">
    <source>
        <dbReference type="PROSITE-ProRule" id="PRU00169"/>
    </source>
</evidence>
<feature type="modified residue" description="4-aspartylphosphate" evidence="1">
    <location>
        <position position="52"/>
    </location>
</feature>
<dbReference type="EMBL" id="JACBZH010000001">
    <property type="protein sequence ID" value="NYH91600.1"/>
    <property type="molecule type" value="Genomic_DNA"/>
</dbReference>
<protein>
    <submittedName>
        <fullName evidence="3">DNA-binding NarL/FixJ family response regulator</fullName>
    </submittedName>
</protein>
<dbReference type="InterPro" id="IPR011006">
    <property type="entry name" value="CheY-like_superfamily"/>
</dbReference>
<dbReference type="AlphaFoldDB" id="A0A852ZRF2"/>
<sequence length="141" mass="15446">MVVVGNHPELVDALVDLLTDEPDLELLGVAGNSEEVLALVQAPRAPDVLLFDIESYMQVDIESHSQSHIESNAESTGSKDAPVVKDLSRRLPNTRLVALSNYDDIAAVRQTLEAGFHRHVSKRFVEQDLAAILKEEHANLG</sequence>
<evidence type="ECO:0000259" key="2">
    <source>
        <dbReference type="PROSITE" id="PS50110"/>
    </source>
</evidence>
<keyword evidence="3" id="KW-0238">DNA-binding</keyword>
<evidence type="ECO:0000313" key="3">
    <source>
        <dbReference type="EMBL" id="NYH91600.1"/>
    </source>
</evidence>
<dbReference type="GO" id="GO:0000160">
    <property type="term" value="P:phosphorelay signal transduction system"/>
    <property type="evidence" value="ECO:0007669"/>
    <property type="project" value="InterPro"/>
</dbReference>
<accession>A0A852ZRF2</accession>
<evidence type="ECO:0000313" key="4">
    <source>
        <dbReference type="Proteomes" id="UP000579605"/>
    </source>
</evidence>
<dbReference type="Proteomes" id="UP000579605">
    <property type="component" value="Unassembled WGS sequence"/>
</dbReference>
<dbReference type="RefSeq" id="WP_179789153.1">
    <property type="nucleotide sequence ID" value="NZ_BAAARR010000001.1"/>
</dbReference>
<proteinExistence type="predicted"/>